<organism evidence="1 2">
    <name type="scientific">Paenibacillus montanisoli</name>
    <dbReference type="NCBI Taxonomy" id="2081970"/>
    <lineage>
        <taxon>Bacteria</taxon>
        <taxon>Bacillati</taxon>
        <taxon>Bacillota</taxon>
        <taxon>Bacilli</taxon>
        <taxon>Bacillales</taxon>
        <taxon>Paenibacillaceae</taxon>
        <taxon>Paenibacillus</taxon>
    </lineage>
</organism>
<dbReference type="Proteomes" id="UP000249260">
    <property type="component" value="Unassembled WGS sequence"/>
</dbReference>
<accession>A0A328U586</accession>
<dbReference type="EMBL" id="QLUW01000001">
    <property type="protein sequence ID" value="RAP77770.1"/>
    <property type="molecule type" value="Genomic_DNA"/>
</dbReference>
<proteinExistence type="predicted"/>
<comment type="caution">
    <text evidence="1">The sequence shown here is derived from an EMBL/GenBank/DDBJ whole genome shotgun (WGS) entry which is preliminary data.</text>
</comment>
<dbReference type="AlphaFoldDB" id="A0A328U586"/>
<reference evidence="1 2" key="1">
    <citation type="submission" date="2018-06" db="EMBL/GenBank/DDBJ databases">
        <title>Paenibacillus montanisoli sp. nov., isolated from mountain area soil.</title>
        <authorList>
            <person name="Wu M."/>
        </authorList>
    </citation>
    <scope>NUCLEOTIDE SEQUENCE [LARGE SCALE GENOMIC DNA]</scope>
    <source>
        <strain evidence="1 2">RA17</strain>
    </source>
</reference>
<sequence>MLVLVMLTGCNGSSANNAEPGEEPMKHLSKNMTAHQKDIFQELIARVLRNRGNLTPETRRQFWELVDEVGASQEEVDTMKHLLAGPIVIYMNYFFEDALVALKGGEPYKSAARSDYEQYLKSLEAMTDDRIEANDRLMEQIAYRQPVQQGDQSSVLDETMILQALDRVQQAVETINILFTRP</sequence>
<evidence type="ECO:0000313" key="2">
    <source>
        <dbReference type="Proteomes" id="UP000249260"/>
    </source>
</evidence>
<keyword evidence="2" id="KW-1185">Reference proteome</keyword>
<protein>
    <submittedName>
        <fullName evidence="1">Uncharacterized protein</fullName>
    </submittedName>
</protein>
<gene>
    <name evidence="1" type="ORF">DL346_04745</name>
</gene>
<name>A0A328U586_9BACL</name>
<evidence type="ECO:0000313" key="1">
    <source>
        <dbReference type="EMBL" id="RAP77770.1"/>
    </source>
</evidence>